<dbReference type="InterPro" id="IPR001705">
    <property type="entry name" value="Ribosomal_bL33"/>
</dbReference>
<keyword evidence="2 5" id="KW-0689">Ribosomal protein</keyword>
<dbReference type="Proteomes" id="UP000235682">
    <property type="component" value="Unassembled WGS sequence"/>
</dbReference>
<reference evidence="6 7" key="1">
    <citation type="submission" date="2017-09" db="EMBL/GenBank/DDBJ databases">
        <title>Bacterial strain isolated from the female urinary microbiota.</title>
        <authorList>
            <person name="Thomas-White K."/>
            <person name="Kumar N."/>
            <person name="Forster S."/>
            <person name="Putonti C."/>
            <person name="Lawley T."/>
            <person name="Wolfe A.J."/>
        </authorList>
    </citation>
    <scope>NUCLEOTIDE SEQUENCE [LARGE SCALE GENOMIC DNA]</scope>
    <source>
        <strain evidence="6 7">UMB0852</strain>
    </source>
</reference>
<dbReference type="HAMAP" id="MF_00294">
    <property type="entry name" value="Ribosomal_bL33"/>
    <property type="match status" value="1"/>
</dbReference>
<dbReference type="AlphaFoldDB" id="A0A1G8K585"/>
<dbReference type="GO" id="GO:0005840">
    <property type="term" value="C:ribosome"/>
    <property type="evidence" value="ECO:0007669"/>
    <property type="project" value="UniProtKB-KW"/>
</dbReference>
<dbReference type="InterPro" id="IPR038584">
    <property type="entry name" value="Ribosomal_bL33_sf"/>
</dbReference>
<organism evidence="6 7">
    <name type="scientific">Dolosicoccus paucivorans</name>
    <dbReference type="NCBI Taxonomy" id="84521"/>
    <lineage>
        <taxon>Bacteria</taxon>
        <taxon>Bacillati</taxon>
        <taxon>Bacillota</taxon>
        <taxon>Bacilli</taxon>
        <taxon>Lactobacillales</taxon>
        <taxon>Aerococcaceae</taxon>
        <taxon>Dolosicoccus</taxon>
    </lineage>
</organism>
<dbReference type="GO" id="GO:0006412">
    <property type="term" value="P:translation"/>
    <property type="evidence" value="ECO:0007669"/>
    <property type="project" value="UniProtKB-UniRule"/>
</dbReference>
<dbReference type="NCBIfam" id="TIGR01023">
    <property type="entry name" value="rpmG_bact"/>
    <property type="match status" value="1"/>
</dbReference>
<gene>
    <name evidence="5 6" type="primary">rpmG</name>
    <name evidence="6" type="ORF">CJ205_02545</name>
</gene>
<sequence>MAKQRKTALACTQCGQRNYPVTPTKAGQGTRLEVRKFCKFCNQHTLHKETK</sequence>
<evidence type="ECO:0000313" key="7">
    <source>
        <dbReference type="Proteomes" id="UP000235682"/>
    </source>
</evidence>
<dbReference type="GO" id="GO:0005737">
    <property type="term" value="C:cytoplasm"/>
    <property type="evidence" value="ECO:0007669"/>
    <property type="project" value="UniProtKB-ARBA"/>
</dbReference>
<protein>
    <recommendedName>
        <fullName evidence="4 5">Large ribosomal subunit protein bL33</fullName>
    </recommendedName>
</protein>
<dbReference type="GO" id="GO:0003735">
    <property type="term" value="F:structural constituent of ribosome"/>
    <property type="evidence" value="ECO:0007669"/>
    <property type="project" value="InterPro"/>
</dbReference>
<evidence type="ECO:0000256" key="2">
    <source>
        <dbReference type="ARBA" id="ARBA00022980"/>
    </source>
</evidence>
<dbReference type="NCBIfam" id="NF001764">
    <property type="entry name" value="PRK00504.1"/>
    <property type="match status" value="1"/>
</dbReference>
<dbReference type="InterPro" id="IPR011332">
    <property type="entry name" value="Ribosomal_zn-bd"/>
</dbReference>
<dbReference type="GO" id="GO:1990904">
    <property type="term" value="C:ribonucleoprotein complex"/>
    <property type="evidence" value="ECO:0007669"/>
    <property type="project" value="UniProtKB-KW"/>
</dbReference>
<evidence type="ECO:0000256" key="5">
    <source>
        <dbReference type="HAMAP-Rule" id="MF_00294"/>
    </source>
</evidence>
<comment type="caution">
    <text evidence="6">The sequence shown here is derived from an EMBL/GenBank/DDBJ whole genome shotgun (WGS) entry which is preliminary data.</text>
</comment>
<accession>A0A1G8K585</accession>
<evidence type="ECO:0000256" key="3">
    <source>
        <dbReference type="ARBA" id="ARBA00023274"/>
    </source>
</evidence>
<name>A0A1G8K585_9LACT</name>
<evidence type="ECO:0000256" key="1">
    <source>
        <dbReference type="ARBA" id="ARBA00007596"/>
    </source>
</evidence>
<dbReference type="Gene3D" id="2.20.28.120">
    <property type="entry name" value="Ribosomal protein L33"/>
    <property type="match status" value="1"/>
</dbReference>
<keyword evidence="7" id="KW-1185">Reference proteome</keyword>
<dbReference type="STRING" id="84521.SAMN04487994_100914"/>
<dbReference type="EMBL" id="PNHE01000006">
    <property type="protein sequence ID" value="PMC58817.1"/>
    <property type="molecule type" value="Genomic_DNA"/>
</dbReference>
<dbReference type="RefSeq" id="WP_092084530.1">
    <property type="nucleotide sequence ID" value="NZ_FNEL01000009.1"/>
</dbReference>
<evidence type="ECO:0000313" key="6">
    <source>
        <dbReference type="EMBL" id="PMC58817.1"/>
    </source>
</evidence>
<dbReference type="OrthoDB" id="9801333at2"/>
<keyword evidence="3 5" id="KW-0687">Ribonucleoprotein</keyword>
<dbReference type="SUPFAM" id="SSF57829">
    <property type="entry name" value="Zn-binding ribosomal proteins"/>
    <property type="match status" value="1"/>
</dbReference>
<dbReference type="Pfam" id="PF00471">
    <property type="entry name" value="Ribosomal_L33"/>
    <property type="match status" value="1"/>
</dbReference>
<evidence type="ECO:0000256" key="4">
    <source>
        <dbReference type="ARBA" id="ARBA00035176"/>
    </source>
</evidence>
<comment type="similarity">
    <text evidence="1 5">Belongs to the bacterial ribosomal protein bL33 family.</text>
</comment>
<proteinExistence type="inferred from homology"/>